<keyword evidence="9" id="KW-1185">Reference proteome</keyword>
<dbReference type="InterPro" id="IPR050129">
    <property type="entry name" value="Zn_alcohol_dh"/>
</dbReference>
<dbReference type="InterPro" id="IPR011032">
    <property type="entry name" value="GroES-like_sf"/>
</dbReference>
<accession>A0A5C8NI22</accession>
<dbReference type="PANTHER" id="PTHR43401:SF5">
    <property type="entry name" value="ALCOHOL DEHYDROGENASE-RELATED"/>
    <property type="match status" value="1"/>
</dbReference>
<dbReference type="Proteomes" id="UP000321571">
    <property type="component" value="Unassembled WGS sequence"/>
</dbReference>
<dbReference type="GO" id="GO:0008270">
    <property type="term" value="F:zinc ion binding"/>
    <property type="evidence" value="ECO:0007669"/>
    <property type="project" value="InterPro"/>
</dbReference>
<dbReference type="InterPro" id="IPR013149">
    <property type="entry name" value="ADH-like_C"/>
</dbReference>
<dbReference type="Gene3D" id="3.40.50.720">
    <property type="entry name" value="NAD(P)-binding Rossmann-like Domain"/>
    <property type="match status" value="1"/>
</dbReference>
<dbReference type="SUPFAM" id="SSF51735">
    <property type="entry name" value="NAD(P)-binding Rossmann-fold domains"/>
    <property type="match status" value="1"/>
</dbReference>
<comment type="cofactor">
    <cofactor evidence="1 5">
        <name>Zn(2+)</name>
        <dbReference type="ChEBI" id="CHEBI:29105"/>
    </cofactor>
</comment>
<dbReference type="Pfam" id="PF00107">
    <property type="entry name" value="ADH_zinc_N"/>
    <property type="match status" value="1"/>
</dbReference>
<dbReference type="GO" id="GO:0016491">
    <property type="term" value="F:oxidoreductase activity"/>
    <property type="evidence" value="ECO:0007669"/>
    <property type="project" value="UniProtKB-KW"/>
</dbReference>
<feature type="domain" description="Alcohol dehydrogenase-like N-terminal" evidence="7">
    <location>
        <begin position="23"/>
        <end position="133"/>
    </location>
</feature>
<evidence type="ECO:0000259" key="7">
    <source>
        <dbReference type="Pfam" id="PF08240"/>
    </source>
</evidence>
<dbReference type="SUPFAM" id="SSF50129">
    <property type="entry name" value="GroES-like"/>
    <property type="match status" value="1"/>
</dbReference>
<dbReference type="InterPro" id="IPR013154">
    <property type="entry name" value="ADH-like_N"/>
</dbReference>
<dbReference type="PANTHER" id="PTHR43401">
    <property type="entry name" value="L-THREONINE 3-DEHYDROGENASE"/>
    <property type="match status" value="1"/>
</dbReference>
<dbReference type="InterPro" id="IPR036291">
    <property type="entry name" value="NAD(P)-bd_dom_sf"/>
</dbReference>
<dbReference type="Pfam" id="PF08240">
    <property type="entry name" value="ADH_N"/>
    <property type="match status" value="1"/>
</dbReference>
<gene>
    <name evidence="8" type="ORF">FHP06_09930</name>
</gene>
<keyword evidence="3 5" id="KW-0862">Zinc</keyword>
<protein>
    <submittedName>
        <fullName evidence="8">Zinc-binding dehydrogenase</fullName>
    </submittedName>
</protein>
<evidence type="ECO:0000256" key="3">
    <source>
        <dbReference type="ARBA" id="ARBA00022833"/>
    </source>
</evidence>
<evidence type="ECO:0000256" key="2">
    <source>
        <dbReference type="ARBA" id="ARBA00022723"/>
    </source>
</evidence>
<keyword evidence="2 5" id="KW-0479">Metal-binding</keyword>
<feature type="domain" description="Alcohol dehydrogenase-like C-terminal" evidence="6">
    <location>
        <begin position="174"/>
        <end position="290"/>
    </location>
</feature>
<evidence type="ECO:0000313" key="9">
    <source>
        <dbReference type="Proteomes" id="UP000321571"/>
    </source>
</evidence>
<evidence type="ECO:0000256" key="1">
    <source>
        <dbReference type="ARBA" id="ARBA00001947"/>
    </source>
</evidence>
<name>A0A5C8NI22_9ACTN</name>
<proteinExistence type="inferred from homology"/>
<evidence type="ECO:0000256" key="5">
    <source>
        <dbReference type="RuleBase" id="RU361277"/>
    </source>
</evidence>
<dbReference type="EMBL" id="VDUX01000004">
    <property type="protein sequence ID" value="TXL60736.1"/>
    <property type="molecule type" value="Genomic_DNA"/>
</dbReference>
<dbReference type="PROSITE" id="PS00059">
    <property type="entry name" value="ADH_ZINC"/>
    <property type="match status" value="1"/>
</dbReference>
<evidence type="ECO:0000313" key="8">
    <source>
        <dbReference type="EMBL" id="TXL60736.1"/>
    </source>
</evidence>
<reference evidence="8 9" key="1">
    <citation type="submission" date="2019-06" db="EMBL/GenBank/DDBJ databases">
        <title>Aeromicrobium sp. nov., isolated from a maize field.</title>
        <authorList>
            <person name="Lin S.-Y."/>
            <person name="Tsai C.-F."/>
            <person name="Young C.-C."/>
        </authorList>
    </citation>
    <scope>NUCLEOTIDE SEQUENCE [LARGE SCALE GENOMIC DNA]</scope>
    <source>
        <strain evidence="8 9">CC-CFT486</strain>
    </source>
</reference>
<dbReference type="InterPro" id="IPR002328">
    <property type="entry name" value="ADH_Zn_CS"/>
</dbReference>
<dbReference type="OrthoDB" id="9797931at2"/>
<dbReference type="RefSeq" id="WP_147686305.1">
    <property type="nucleotide sequence ID" value="NZ_VDUX01000004.1"/>
</dbReference>
<comment type="caution">
    <text evidence="8">The sequence shown here is derived from an EMBL/GenBank/DDBJ whole genome shotgun (WGS) entry which is preliminary data.</text>
</comment>
<dbReference type="AlphaFoldDB" id="A0A5C8NI22"/>
<dbReference type="Gene3D" id="3.90.180.10">
    <property type="entry name" value="Medium-chain alcohol dehydrogenases, catalytic domain"/>
    <property type="match status" value="1"/>
</dbReference>
<sequence length="334" mass="35757">MQAAVIERPGVVSVQDVADPVPGPRDVVVAVRAVGICGTDIHLLDGELPYDRYPVVPGHEFYGEVVDAGSDVSRDHVGRLVTVDPNMPCRTCAECRRGRANLCERYEALGVTTDGGAAELVRVPSDLVYELPEGVSEVGAILTEPLACAIHGFDVLPRNAQDRYLIYGAGTMGLMMGLLANDLAPDPATVIEPNASRRALAESFGLRVVSSPSEIDPDERWETVIDCSGVVEAIEDGLRRVRRGGVLQCFGVAEPDAIVKLRPFDVYRNEITVVGSMAVHNSFDRAHRLAQTWGDEKLAPMVTHDFSLAAYGGAVQTFRDGAGLKIAIRPGGAA</sequence>
<keyword evidence="4" id="KW-0560">Oxidoreductase</keyword>
<comment type="similarity">
    <text evidence="5">Belongs to the zinc-containing alcohol dehydrogenase family.</text>
</comment>
<evidence type="ECO:0000259" key="6">
    <source>
        <dbReference type="Pfam" id="PF00107"/>
    </source>
</evidence>
<organism evidence="8 9">
    <name type="scientific">Aeromicrobium terrae</name>
    <dbReference type="NCBI Taxonomy" id="2498846"/>
    <lineage>
        <taxon>Bacteria</taxon>
        <taxon>Bacillati</taxon>
        <taxon>Actinomycetota</taxon>
        <taxon>Actinomycetes</taxon>
        <taxon>Propionibacteriales</taxon>
        <taxon>Nocardioidaceae</taxon>
        <taxon>Aeromicrobium</taxon>
    </lineage>
</organism>
<evidence type="ECO:0000256" key="4">
    <source>
        <dbReference type="ARBA" id="ARBA00023002"/>
    </source>
</evidence>